<name>A0ACB7SY81_HYAAI</name>
<comment type="caution">
    <text evidence="1">The sequence shown here is derived from an EMBL/GenBank/DDBJ whole genome shotgun (WGS) entry which is preliminary data.</text>
</comment>
<accession>A0ACB7SY81</accession>
<gene>
    <name evidence="1" type="ORF">HPB50_015075</name>
</gene>
<organism evidence="1 2">
    <name type="scientific">Hyalomma asiaticum</name>
    <name type="common">Tick</name>
    <dbReference type="NCBI Taxonomy" id="266040"/>
    <lineage>
        <taxon>Eukaryota</taxon>
        <taxon>Metazoa</taxon>
        <taxon>Ecdysozoa</taxon>
        <taxon>Arthropoda</taxon>
        <taxon>Chelicerata</taxon>
        <taxon>Arachnida</taxon>
        <taxon>Acari</taxon>
        <taxon>Parasitiformes</taxon>
        <taxon>Ixodida</taxon>
        <taxon>Ixodoidea</taxon>
        <taxon>Ixodidae</taxon>
        <taxon>Hyalomminae</taxon>
        <taxon>Hyalomma</taxon>
    </lineage>
</organism>
<evidence type="ECO:0000313" key="1">
    <source>
        <dbReference type="EMBL" id="KAH6938951.1"/>
    </source>
</evidence>
<dbReference type="Proteomes" id="UP000821845">
    <property type="component" value="Chromosome 2"/>
</dbReference>
<evidence type="ECO:0000313" key="2">
    <source>
        <dbReference type="Proteomes" id="UP000821845"/>
    </source>
</evidence>
<dbReference type="EMBL" id="CM023482">
    <property type="protein sequence ID" value="KAH6938951.1"/>
    <property type="molecule type" value="Genomic_DNA"/>
</dbReference>
<sequence length="273" mass="30480">MRAKRIVLWKEESDTTPPIEISETGSFRSTSSEDSEEKTQECSEITYGSYYRRFRFPSNRARRSYALGSREPSSTRLSRVPWYESRPSVVNIANSDCSSSMCSDSSVSLDVPSDVTELLDEEETARLRQAFQLFDQDCDGLITAQEMGAVMRTLGYEATDVEALRMVTEANASGKDNVNFAEFLAVLAQQSGSSSEDGPENMEVLFKVFDKYDRGYITAMDLRDVMSSINETVTDRELDAMMLAADKDGDGLISYEEFVAIFSSPDQATEEPA</sequence>
<protein>
    <submittedName>
        <fullName evidence="1">Uncharacterized protein</fullName>
    </submittedName>
</protein>
<proteinExistence type="predicted"/>
<keyword evidence="2" id="KW-1185">Reference proteome</keyword>
<reference evidence="1" key="1">
    <citation type="submission" date="2020-05" db="EMBL/GenBank/DDBJ databases">
        <title>Large-scale comparative analyses of tick genomes elucidate their genetic diversity and vector capacities.</title>
        <authorList>
            <person name="Jia N."/>
            <person name="Wang J."/>
            <person name="Shi W."/>
            <person name="Du L."/>
            <person name="Sun Y."/>
            <person name="Zhan W."/>
            <person name="Jiang J."/>
            <person name="Wang Q."/>
            <person name="Zhang B."/>
            <person name="Ji P."/>
            <person name="Sakyi L.B."/>
            <person name="Cui X."/>
            <person name="Yuan T."/>
            <person name="Jiang B."/>
            <person name="Yang W."/>
            <person name="Lam T.T.-Y."/>
            <person name="Chang Q."/>
            <person name="Ding S."/>
            <person name="Wang X."/>
            <person name="Zhu J."/>
            <person name="Ruan X."/>
            <person name="Zhao L."/>
            <person name="Wei J."/>
            <person name="Que T."/>
            <person name="Du C."/>
            <person name="Cheng J."/>
            <person name="Dai P."/>
            <person name="Han X."/>
            <person name="Huang E."/>
            <person name="Gao Y."/>
            <person name="Liu J."/>
            <person name="Shao H."/>
            <person name="Ye R."/>
            <person name="Li L."/>
            <person name="Wei W."/>
            <person name="Wang X."/>
            <person name="Wang C."/>
            <person name="Yang T."/>
            <person name="Huo Q."/>
            <person name="Li W."/>
            <person name="Guo W."/>
            <person name="Chen H."/>
            <person name="Zhou L."/>
            <person name="Ni X."/>
            <person name="Tian J."/>
            <person name="Zhou Y."/>
            <person name="Sheng Y."/>
            <person name="Liu T."/>
            <person name="Pan Y."/>
            <person name="Xia L."/>
            <person name="Li J."/>
            <person name="Zhao F."/>
            <person name="Cao W."/>
        </authorList>
    </citation>
    <scope>NUCLEOTIDE SEQUENCE</scope>
    <source>
        <strain evidence="1">Hyas-2018</strain>
    </source>
</reference>